<organism evidence="1 2">
    <name type="scientific">Chaenocephalus aceratus</name>
    <name type="common">Blackfin icefish</name>
    <name type="synonym">Chaenichthys aceratus</name>
    <dbReference type="NCBI Taxonomy" id="36190"/>
    <lineage>
        <taxon>Eukaryota</taxon>
        <taxon>Metazoa</taxon>
        <taxon>Chordata</taxon>
        <taxon>Craniata</taxon>
        <taxon>Vertebrata</taxon>
        <taxon>Euteleostomi</taxon>
        <taxon>Actinopterygii</taxon>
        <taxon>Neopterygii</taxon>
        <taxon>Teleostei</taxon>
        <taxon>Neoteleostei</taxon>
        <taxon>Acanthomorphata</taxon>
        <taxon>Eupercaria</taxon>
        <taxon>Perciformes</taxon>
        <taxon>Notothenioidei</taxon>
        <taxon>Channichthyidae</taxon>
        <taxon>Chaenocephalus</taxon>
    </lineage>
</organism>
<proteinExistence type="predicted"/>
<reference evidence="1" key="1">
    <citation type="submission" date="2022-05" db="EMBL/GenBank/DDBJ databases">
        <title>Chromosome-level genome of Chaenocephalus aceratus.</title>
        <authorList>
            <person name="Park H."/>
        </authorList>
    </citation>
    <scope>NUCLEOTIDE SEQUENCE</scope>
    <source>
        <strain evidence="1">KU_202001</strain>
    </source>
</reference>
<evidence type="ECO:0000313" key="2">
    <source>
        <dbReference type="Proteomes" id="UP001057452"/>
    </source>
</evidence>
<dbReference type="Proteomes" id="UP001057452">
    <property type="component" value="Chromosome 3"/>
</dbReference>
<sequence length="126" mass="13533">MKELLCWCQSQMPSTTSALLRLQSPLTRSGRGPADLQVAPLAGKVCQWSCPGSVNGAGCSWKLAPQEPKIGRGAGDPARPHSYLFHKLRSKWPALADPPSLRHSLAPAAAEQEQPQHALFEVGEPS</sequence>
<keyword evidence="2" id="KW-1185">Reference proteome</keyword>
<evidence type="ECO:0000313" key="1">
    <source>
        <dbReference type="EMBL" id="KAI4831160.1"/>
    </source>
</evidence>
<dbReference type="EMBL" id="CM043787">
    <property type="protein sequence ID" value="KAI4831160.1"/>
    <property type="molecule type" value="Genomic_DNA"/>
</dbReference>
<comment type="caution">
    <text evidence="1">The sequence shown here is derived from an EMBL/GenBank/DDBJ whole genome shotgun (WGS) entry which is preliminary data.</text>
</comment>
<accession>A0ACB9XUG7</accession>
<protein>
    <submittedName>
        <fullName evidence="1">Uncharacterized protein</fullName>
    </submittedName>
</protein>
<gene>
    <name evidence="1" type="ORF">KUCAC02_002755</name>
</gene>
<name>A0ACB9XUG7_CHAAC</name>